<evidence type="ECO:0000313" key="3">
    <source>
        <dbReference type="Proteomes" id="UP001217089"/>
    </source>
</evidence>
<accession>A0ABQ9FZA7</accession>
<feature type="region of interest" description="Disordered" evidence="1">
    <location>
        <begin position="50"/>
        <end position="72"/>
    </location>
</feature>
<feature type="region of interest" description="Disordered" evidence="1">
    <location>
        <begin position="181"/>
        <end position="204"/>
    </location>
</feature>
<gene>
    <name evidence="2" type="ORF">KUTeg_000066</name>
</gene>
<keyword evidence="3" id="KW-1185">Reference proteome</keyword>
<proteinExistence type="predicted"/>
<evidence type="ECO:0000256" key="1">
    <source>
        <dbReference type="SAM" id="MobiDB-lite"/>
    </source>
</evidence>
<sequence length="252" mass="28597">MMSLPNMSSSSGCYCCARVTCSTSSTSSSGKMDIDTALNELGMLSSVTESRKQYLQEKNRTQSESSLKDASSTQRKSKVFQVIRIDPTYVRGFSFNSSPIYDNSGRSDETLGSESNIDFGRNYRNSENDFEKEARLKRLSRFRLGRMRRYRKPYEVPWRLYNSCHEMDISFDGLSICNSPNHQQSKSNSTTPVKSNAKTNGATLLPRSRSLNNLDLAKLKLTDIFDSQSNSSVEKQDIENVSREMKNMHMTE</sequence>
<feature type="region of interest" description="Disordered" evidence="1">
    <location>
        <begin position="104"/>
        <end position="124"/>
    </location>
</feature>
<dbReference type="Proteomes" id="UP001217089">
    <property type="component" value="Unassembled WGS sequence"/>
</dbReference>
<organism evidence="2 3">
    <name type="scientific">Tegillarca granosa</name>
    <name type="common">Malaysian cockle</name>
    <name type="synonym">Anadara granosa</name>
    <dbReference type="NCBI Taxonomy" id="220873"/>
    <lineage>
        <taxon>Eukaryota</taxon>
        <taxon>Metazoa</taxon>
        <taxon>Spiralia</taxon>
        <taxon>Lophotrochozoa</taxon>
        <taxon>Mollusca</taxon>
        <taxon>Bivalvia</taxon>
        <taxon>Autobranchia</taxon>
        <taxon>Pteriomorphia</taxon>
        <taxon>Arcoida</taxon>
        <taxon>Arcoidea</taxon>
        <taxon>Arcidae</taxon>
        <taxon>Tegillarca</taxon>
    </lineage>
</organism>
<comment type="caution">
    <text evidence="2">The sequence shown here is derived from an EMBL/GenBank/DDBJ whole genome shotgun (WGS) entry which is preliminary data.</text>
</comment>
<dbReference type="EMBL" id="JARBDR010000018">
    <property type="protein sequence ID" value="KAJ8321595.1"/>
    <property type="molecule type" value="Genomic_DNA"/>
</dbReference>
<reference evidence="2 3" key="1">
    <citation type="submission" date="2022-12" db="EMBL/GenBank/DDBJ databases">
        <title>Chromosome-level genome of Tegillarca granosa.</title>
        <authorList>
            <person name="Kim J."/>
        </authorList>
    </citation>
    <scope>NUCLEOTIDE SEQUENCE [LARGE SCALE GENOMIC DNA]</scope>
    <source>
        <strain evidence="2">Teg-2019</strain>
        <tissue evidence="2">Adductor muscle</tissue>
    </source>
</reference>
<feature type="compositionally biased region" description="Polar residues" evidence="1">
    <location>
        <begin position="181"/>
        <end position="202"/>
    </location>
</feature>
<evidence type="ECO:0000313" key="2">
    <source>
        <dbReference type="EMBL" id="KAJ8321595.1"/>
    </source>
</evidence>
<feature type="compositionally biased region" description="Basic and acidic residues" evidence="1">
    <location>
        <begin position="50"/>
        <end position="61"/>
    </location>
</feature>
<protein>
    <submittedName>
        <fullName evidence="2">Uncharacterized protein</fullName>
    </submittedName>
</protein>
<feature type="compositionally biased region" description="Polar residues" evidence="1">
    <location>
        <begin position="62"/>
        <end position="72"/>
    </location>
</feature>
<name>A0ABQ9FZA7_TEGGR</name>